<reference evidence="1 2" key="1">
    <citation type="submission" date="2023-07" db="EMBL/GenBank/DDBJ databases">
        <title>Genomic Encyclopedia of Type Strains, Phase IV (KMG-IV): sequencing the most valuable type-strain genomes for metagenomic binning, comparative biology and taxonomic classification.</title>
        <authorList>
            <person name="Goeker M."/>
        </authorList>
    </citation>
    <scope>NUCLEOTIDE SEQUENCE [LARGE SCALE GENOMIC DNA]</scope>
    <source>
        <strain evidence="1 2">DSM 45903</strain>
    </source>
</reference>
<evidence type="ECO:0000313" key="1">
    <source>
        <dbReference type="EMBL" id="MDR6226214.1"/>
    </source>
</evidence>
<dbReference type="Proteomes" id="UP001185012">
    <property type="component" value="Unassembled WGS sequence"/>
</dbReference>
<gene>
    <name evidence="1" type="ORF">JOE21_002220</name>
</gene>
<sequence length="81" mass="9376">MWSAKILCTHRAQVSPGSLPFPGFAMRFLQEIGDDHTGPVYRYRIDQHIFVRLRRGGEATQPFQSWVRPGNHHTQMVWGVN</sequence>
<protein>
    <submittedName>
        <fullName evidence="1">Uncharacterized protein</fullName>
    </submittedName>
</protein>
<accession>A0ABU1IQL4</accession>
<dbReference type="EMBL" id="JAVDQG010000004">
    <property type="protein sequence ID" value="MDR6226214.1"/>
    <property type="molecule type" value="Genomic_DNA"/>
</dbReference>
<name>A0ABU1IQL4_9BACL</name>
<proteinExistence type="predicted"/>
<organism evidence="1 2">
    <name type="scientific">Desmospora profundinema</name>
    <dbReference type="NCBI Taxonomy" id="1571184"/>
    <lineage>
        <taxon>Bacteria</taxon>
        <taxon>Bacillati</taxon>
        <taxon>Bacillota</taxon>
        <taxon>Bacilli</taxon>
        <taxon>Bacillales</taxon>
        <taxon>Thermoactinomycetaceae</taxon>
        <taxon>Desmospora</taxon>
    </lineage>
</organism>
<evidence type="ECO:0000313" key="2">
    <source>
        <dbReference type="Proteomes" id="UP001185012"/>
    </source>
</evidence>
<comment type="caution">
    <text evidence="1">The sequence shown here is derived from an EMBL/GenBank/DDBJ whole genome shotgun (WGS) entry which is preliminary data.</text>
</comment>
<keyword evidence="2" id="KW-1185">Reference proteome</keyword>